<sequence>MFSKSVQRLSSSVRMTKRFSSGSEGATAASGSFGQKEKAIENQWARAHDAEKLQLLRDAIGKQEKDTASLKKNLAELEKKHASTK</sequence>
<evidence type="ECO:0000313" key="7">
    <source>
        <dbReference type="Proteomes" id="UP000603453"/>
    </source>
</evidence>
<feature type="compositionally biased region" description="Polar residues" evidence="5">
    <location>
        <begin position="1"/>
        <end position="14"/>
    </location>
</feature>
<dbReference type="Pfam" id="PF04568">
    <property type="entry name" value="IATP"/>
    <property type="match status" value="1"/>
</dbReference>
<name>A0A8H7V195_9FUNG</name>
<gene>
    <name evidence="6" type="ORF">INT47_009725</name>
</gene>
<proteinExistence type="inferred from homology"/>
<dbReference type="GO" id="GO:0042030">
    <property type="term" value="F:ATPase inhibitor activity"/>
    <property type="evidence" value="ECO:0007669"/>
    <property type="project" value="InterPro"/>
</dbReference>
<evidence type="ECO:0000256" key="1">
    <source>
        <dbReference type="ARBA" id="ARBA00004173"/>
    </source>
</evidence>
<keyword evidence="3" id="KW-0496">Mitochondrion</keyword>
<reference evidence="6" key="1">
    <citation type="submission" date="2020-12" db="EMBL/GenBank/DDBJ databases">
        <title>Metabolic potential, ecology and presence of endohyphal bacteria is reflected in genomic diversity of Mucoromycotina.</title>
        <authorList>
            <person name="Muszewska A."/>
            <person name="Okrasinska A."/>
            <person name="Steczkiewicz K."/>
            <person name="Drgas O."/>
            <person name="Orlowska M."/>
            <person name="Perlinska-Lenart U."/>
            <person name="Aleksandrzak-Piekarczyk T."/>
            <person name="Szatraj K."/>
            <person name="Zielenkiewicz U."/>
            <person name="Pilsyk S."/>
            <person name="Malc E."/>
            <person name="Mieczkowski P."/>
            <person name="Kruszewska J.S."/>
            <person name="Biernat P."/>
            <person name="Pawlowska J."/>
        </authorList>
    </citation>
    <scope>NUCLEOTIDE SEQUENCE</scope>
    <source>
        <strain evidence="6">WA0000017839</strain>
    </source>
</reference>
<evidence type="ECO:0000256" key="4">
    <source>
        <dbReference type="RuleBase" id="RU368087"/>
    </source>
</evidence>
<feature type="region of interest" description="Disordered" evidence="5">
    <location>
        <begin position="1"/>
        <end position="39"/>
    </location>
</feature>
<feature type="compositionally biased region" description="Low complexity" evidence="5">
    <location>
        <begin position="20"/>
        <end position="32"/>
    </location>
</feature>
<evidence type="ECO:0000256" key="3">
    <source>
        <dbReference type="ARBA" id="ARBA00023128"/>
    </source>
</evidence>
<evidence type="ECO:0000313" key="6">
    <source>
        <dbReference type="EMBL" id="KAG2197844.1"/>
    </source>
</evidence>
<comment type="subcellular location">
    <subcellularLocation>
        <location evidence="1">Mitochondrion</location>
    </subcellularLocation>
</comment>
<dbReference type="EMBL" id="JAEPRD010000121">
    <property type="protein sequence ID" value="KAG2197844.1"/>
    <property type="molecule type" value="Genomic_DNA"/>
</dbReference>
<comment type="function">
    <text evidence="4">Inhibits the enzyme activity of ATPase.</text>
</comment>
<evidence type="ECO:0000256" key="5">
    <source>
        <dbReference type="SAM" id="MobiDB-lite"/>
    </source>
</evidence>
<dbReference type="OrthoDB" id="5532350at2759"/>
<keyword evidence="7" id="KW-1185">Reference proteome</keyword>
<dbReference type="InterPro" id="IPR007648">
    <property type="entry name" value="ATPase_inhibitor_mt"/>
</dbReference>
<comment type="similarity">
    <text evidence="2 4">Belongs to the ATPase inhibitor family.</text>
</comment>
<comment type="caution">
    <text evidence="6">The sequence shown here is derived from an EMBL/GenBank/DDBJ whole genome shotgun (WGS) entry which is preliminary data.</text>
</comment>
<protein>
    <recommendedName>
        <fullName evidence="4">ATPase inhibitor, mitochondrial</fullName>
    </recommendedName>
</protein>
<organism evidence="6 7">
    <name type="scientific">Mucor saturninus</name>
    <dbReference type="NCBI Taxonomy" id="64648"/>
    <lineage>
        <taxon>Eukaryota</taxon>
        <taxon>Fungi</taxon>
        <taxon>Fungi incertae sedis</taxon>
        <taxon>Mucoromycota</taxon>
        <taxon>Mucoromycotina</taxon>
        <taxon>Mucoromycetes</taxon>
        <taxon>Mucorales</taxon>
        <taxon>Mucorineae</taxon>
        <taxon>Mucoraceae</taxon>
        <taxon>Mucor</taxon>
    </lineage>
</organism>
<dbReference type="AlphaFoldDB" id="A0A8H7V195"/>
<dbReference type="GO" id="GO:0005739">
    <property type="term" value="C:mitochondrion"/>
    <property type="evidence" value="ECO:0007669"/>
    <property type="project" value="UniProtKB-SubCell"/>
</dbReference>
<dbReference type="Proteomes" id="UP000603453">
    <property type="component" value="Unassembled WGS sequence"/>
</dbReference>
<evidence type="ECO:0000256" key="2">
    <source>
        <dbReference type="ARBA" id="ARBA00010901"/>
    </source>
</evidence>
<accession>A0A8H7V195</accession>
<dbReference type="Gene3D" id="1.20.5.500">
    <property type="entry name" value="Single helix bin"/>
    <property type="match status" value="1"/>
</dbReference>